<dbReference type="EMBL" id="CM010717">
    <property type="protein sequence ID" value="RZC53283.1"/>
    <property type="molecule type" value="Genomic_DNA"/>
</dbReference>
<accession>A0A4Y7IWL4</accession>
<evidence type="ECO:0000313" key="1">
    <source>
        <dbReference type="EMBL" id="RZC53283.1"/>
    </source>
</evidence>
<organism evidence="1 2">
    <name type="scientific">Papaver somniferum</name>
    <name type="common">Opium poppy</name>
    <dbReference type="NCBI Taxonomy" id="3469"/>
    <lineage>
        <taxon>Eukaryota</taxon>
        <taxon>Viridiplantae</taxon>
        <taxon>Streptophyta</taxon>
        <taxon>Embryophyta</taxon>
        <taxon>Tracheophyta</taxon>
        <taxon>Spermatophyta</taxon>
        <taxon>Magnoliopsida</taxon>
        <taxon>Ranunculales</taxon>
        <taxon>Papaveraceae</taxon>
        <taxon>Papaveroideae</taxon>
        <taxon>Papaver</taxon>
    </lineage>
</organism>
<sequence>MPEFTESCDFYSNLLLGTNSGLRNMFDAVQGWSHGFSDLQEGVLLQLLIYLEVVLVELP</sequence>
<keyword evidence="2" id="KW-1185">Reference proteome</keyword>
<name>A0A4Y7IWL4_PAPSO</name>
<protein>
    <submittedName>
        <fullName evidence="1">Uncharacterized protein</fullName>
    </submittedName>
</protein>
<evidence type="ECO:0000313" key="2">
    <source>
        <dbReference type="Proteomes" id="UP000316621"/>
    </source>
</evidence>
<dbReference type="AlphaFoldDB" id="A0A4Y7IWL4"/>
<dbReference type="Proteomes" id="UP000316621">
    <property type="component" value="Chromosome 3"/>
</dbReference>
<proteinExistence type="predicted"/>
<reference evidence="1 2" key="1">
    <citation type="journal article" date="2018" name="Science">
        <title>The opium poppy genome and morphinan production.</title>
        <authorList>
            <person name="Guo L."/>
            <person name="Winzer T."/>
            <person name="Yang X."/>
            <person name="Li Y."/>
            <person name="Ning Z."/>
            <person name="He Z."/>
            <person name="Teodor R."/>
            <person name="Lu Y."/>
            <person name="Bowser T.A."/>
            <person name="Graham I.A."/>
            <person name="Ye K."/>
        </authorList>
    </citation>
    <scope>NUCLEOTIDE SEQUENCE [LARGE SCALE GENOMIC DNA]</scope>
    <source>
        <strain evidence="2">cv. HN1</strain>
        <tissue evidence="1">Leaves</tissue>
    </source>
</reference>
<dbReference type="Gramene" id="RZC53283">
    <property type="protein sequence ID" value="RZC53283"/>
    <property type="gene ID" value="C5167_012136"/>
</dbReference>
<gene>
    <name evidence="1" type="ORF">C5167_012136</name>
</gene>